<dbReference type="AlphaFoldDB" id="A0AAP6LMM6"/>
<comment type="similarity">
    <text evidence="1">Belongs to the UPF0174 family.</text>
</comment>
<gene>
    <name evidence="4" type="ORF">PG303_05105</name>
</gene>
<evidence type="ECO:0000259" key="3">
    <source>
        <dbReference type="Pfam" id="PF13099"/>
    </source>
</evidence>
<dbReference type="Proteomes" id="UP001284033">
    <property type="component" value="Unassembled WGS sequence"/>
</dbReference>
<feature type="domain" description="DUF3944" evidence="3">
    <location>
        <begin position="19"/>
        <end position="53"/>
    </location>
</feature>
<dbReference type="EMBL" id="JAQZHK010000003">
    <property type="protein sequence ID" value="MDY3512592.1"/>
    <property type="molecule type" value="Genomic_DNA"/>
</dbReference>
<protein>
    <submittedName>
        <fullName evidence="4">DUF3944 domain-containing protein</fullName>
    </submittedName>
</protein>
<dbReference type="InterPro" id="IPR025217">
    <property type="entry name" value="DUF3944"/>
</dbReference>
<evidence type="ECO:0000259" key="2">
    <source>
        <dbReference type="Pfam" id="PF03981"/>
    </source>
</evidence>
<proteinExistence type="inferred from homology"/>
<dbReference type="Pfam" id="PF13099">
    <property type="entry name" value="DUF3944"/>
    <property type="match status" value="1"/>
</dbReference>
<dbReference type="InterPro" id="IPR021150">
    <property type="entry name" value="Ubiq_cyt_c_chap"/>
</dbReference>
<organism evidence="4 5">
    <name type="scientific">Riemerella anatipestifer</name>
    <name type="common">Moraxella anatipestifer</name>
    <dbReference type="NCBI Taxonomy" id="34085"/>
    <lineage>
        <taxon>Bacteria</taxon>
        <taxon>Pseudomonadati</taxon>
        <taxon>Bacteroidota</taxon>
        <taxon>Flavobacteriia</taxon>
        <taxon>Flavobacteriales</taxon>
        <taxon>Weeksellaceae</taxon>
        <taxon>Riemerella</taxon>
    </lineage>
</organism>
<dbReference type="RefSeq" id="WP_214192980.1">
    <property type="nucleotide sequence ID" value="NZ_CP121210.1"/>
</dbReference>
<feature type="domain" description="Ubiquinol-cytochrome c chaperone" evidence="2">
    <location>
        <begin position="75"/>
        <end position="249"/>
    </location>
</feature>
<dbReference type="Pfam" id="PF03981">
    <property type="entry name" value="Ubiq_cyt_C_chap"/>
    <property type="match status" value="1"/>
</dbReference>
<evidence type="ECO:0000313" key="4">
    <source>
        <dbReference type="EMBL" id="MDY3512592.1"/>
    </source>
</evidence>
<evidence type="ECO:0000313" key="5">
    <source>
        <dbReference type="Proteomes" id="UP001284033"/>
    </source>
</evidence>
<accession>A0AAP6LMM6</accession>
<sequence length="269" mass="30292">MVGKQIKPIYFSEKKIMAYRYDPDLEFLKNCDNDDLKILVDYLTTSKDGGNRLTEELTITKEYKKYYPNNLKELYPKFAEELQRYGGDTIVNFFRNGGVSYRTILEDVANKSKVNFNKSNSTEQIEEYLIQKIVSDSISKMSDEELKQFIEEFGGGKVVGVGGSLTTTAYAALRYAIQGSGFKLYKLSAVIANNVAKNLLGRGLSFAANAAVSRAVHVGLMFLGPIMWAITAIWTIKDITSPAFRVTTPCVIHIAYMRLKYKNKDSIES</sequence>
<name>A0AAP6LMM6_RIEAN</name>
<reference evidence="4" key="1">
    <citation type="submission" date="2023-01" db="EMBL/GenBank/DDBJ databases">
        <title>Genome-based studies on antimicrobial resistance profiles of Riemerella anatipestifer in China, 1994 to 2021.</title>
        <authorList>
            <person name="Yang Z."/>
            <person name="Zhu D."/>
        </authorList>
    </citation>
    <scope>NUCLEOTIDE SEQUENCE</scope>
    <source>
        <strain evidence="4">RCAD1218</strain>
    </source>
</reference>
<evidence type="ECO:0000256" key="1">
    <source>
        <dbReference type="ARBA" id="ARBA00006436"/>
    </source>
</evidence>
<comment type="caution">
    <text evidence="4">The sequence shown here is derived from an EMBL/GenBank/DDBJ whole genome shotgun (WGS) entry which is preliminary data.</text>
</comment>